<name>A0ABP7GEW6_9ACTN</name>
<evidence type="ECO:0000313" key="3">
    <source>
        <dbReference type="Proteomes" id="UP001500908"/>
    </source>
</evidence>
<evidence type="ECO:0000256" key="1">
    <source>
        <dbReference type="SAM" id="MobiDB-lite"/>
    </source>
</evidence>
<comment type="caution">
    <text evidence="2">The sequence shown here is derived from an EMBL/GenBank/DDBJ whole genome shotgun (WGS) entry which is preliminary data.</text>
</comment>
<protein>
    <submittedName>
        <fullName evidence="2">Uncharacterized protein</fullName>
    </submittedName>
</protein>
<reference evidence="3" key="1">
    <citation type="journal article" date="2019" name="Int. J. Syst. Evol. Microbiol.">
        <title>The Global Catalogue of Microorganisms (GCM) 10K type strain sequencing project: providing services to taxonomists for standard genome sequencing and annotation.</title>
        <authorList>
            <consortium name="The Broad Institute Genomics Platform"/>
            <consortium name="The Broad Institute Genome Sequencing Center for Infectious Disease"/>
            <person name="Wu L."/>
            <person name="Ma J."/>
        </authorList>
    </citation>
    <scope>NUCLEOTIDE SEQUENCE [LARGE SCALE GENOMIC DNA]</scope>
    <source>
        <strain evidence="3">JCM 17137</strain>
    </source>
</reference>
<gene>
    <name evidence="2" type="ORF">GCM10022402_44640</name>
</gene>
<proteinExistence type="predicted"/>
<sequence length="213" mass="23297">MPIRCAVLDIGKPPLEDTRERGRRADWDVGGITGNQTARVAELLRTMELSADAIATSGEWGIVKPDPAFFSGASFSGASNSPQANLRRSSTSVITATTTSSPLTLRACAPPSSDAALGGTCEPKPHRAGHHGLGDQLPCSTPRAGRPLSLMSYSKSDRLCECVPEPCVSHQQHLSWQRYPLYASFWVKPQTPSSEEKPPQWTFWPLLRWSVRW</sequence>
<feature type="region of interest" description="Disordered" evidence="1">
    <location>
        <begin position="116"/>
        <end position="137"/>
    </location>
</feature>
<accession>A0ABP7GEW6</accession>
<evidence type="ECO:0000313" key="2">
    <source>
        <dbReference type="EMBL" id="GAA3762113.1"/>
    </source>
</evidence>
<dbReference type="Proteomes" id="UP001500908">
    <property type="component" value="Unassembled WGS sequence"/>
</dbReference>
<dbReference type="EMBL" id="BAABDD010000034">
    <property type="protein sequence ID" value="GAA3762113.1"/>
    <property type="molecule type" value="Genomic_DNA"/>
</dbReference>
<keyword evidence="3" id="KW-1185">Reference proteome</keyword>
<organism evidence="2 3">
    <name type="scientific">Salinactinospora qingdaonensis</name>
    <dbReference type="NCBI Taxonomy" id="702744"/>
    <lineage>
        <taxon>Bacteria</taxon>
        <taxon>Bacillati</taxon>
        <taxon>Actinomycetota</taxon>
        <taxon>Actinomycetes</taxon>
        <taxon>Streptosporangiales</taxon>
        <taxon>Nocardiopsidaceae</taxon>
        <taxon>Salinactinospora</taxon>
    </lineage>
</organism>